<feature type="signal peptide" evidence="2">
    <location>
        <begin position="1"/>
        <end position="25"/>
    </location>
</feature>
<sequence length="244" mass="27791">MRRLIFLSLLTMFLMSMLALTHVSASNNSSIPAGAQEYADNHFYEYVIDKVDDEDAELYGFISDSKNIRFSELHEVNILSPEFVSKNEKLKNLNNGVKKANEWISVIYQDEQPVNVIGVYEREDGEFEFSVFGYGKDLAIGLDSIDSGSLKLIYEMPADAWYIFNKGKVKPVNDPAKMSINSEYDLGQFRQVIQERYKDSDTLAEDATNTPNAATILLVLVGSASILFIPLYLFFKRKRQHNRV</sequence>
<evidence type="ECO:0000256" key="1">
    <source>
        <dbReference type="SAM" id="Phobius"/>
    </source>
</evidence>
<evidence type="ECO:0000256" key="2">
    <source>
        <dbReference type="SAM" id="SignalP"/>
    </source>
</evidence>
<accession>A0A940WVM4</accession>
<reference evidence="3" key="1">
    <citation type="submission" date="2021-03" db="EMBL/GenBank/DDBJ databases">
        <title>Bacillus suaedae sp. nov., isolated from Suaeda aralocaspica.</title>
        <authorList>
            <person name="Lei R.F.R."/>
        </authorList>
    </citation>
    <scope>NUCLEOTIDE SEQUENCE</scope>
    <source>
        <strain evidence="3">YZJH907-2</strain>
    </source>
</reference>
<proteinExistence type="predicted"/>
<feature type="chain" id="PRO_5037405213" description="LPXTG cell wall anchor domain-containing protein" evidence="2">
    <location>
        <begin position="26"/>
        <end position="244"/>
    </location>
</feature>
<keyword evidence="4" id="KW-1185">Reference proteome</keyword>
<protein>
    <recommendedName>
        <fullName evidence="5">LPXTG cell wall anchor domain-containing protein</fullName>
    </recommendedName>
</protein>
<dbReference type="EMBL" id="JAGKSQ010000018">
    <property type="protein sequence ID" value="MBP3953614.1"/>
    <property type="molecule type" value="Genomic_DNA"/>
</dbReference>
<evidence type="ECO:0000313" key="3">
    <source>
        <dbReference type="EMBL" id="MBP3953614.1"/>
    </source>
</evidence>
<evidence type="ECO:0000313" key="4">
    <source>
        <dbReference type="Proteomes" id="UP000678228"/>
    </source>
</evidence>
<dbReference type="RefSeq" id="WP_210599469.1">
    <property type="nucleotide sequence ID" value="NZ_JAGKSQ010000018.1"/>
</dbReference>
<dbReference type="Proteomes" id="UP000678228">
    <property type="component" value="Unassembled WGS sequence"/>
</dbReference>
<keyword evidence="1" id="KW-0812">Transmembrane</keyword>
<keyword evidence="2" id="KW-0732">Signal</keyword>
<comment type="caution">
    <text evidence="3">The sequence shown here is derived from an EMBL/GenBank/DDBJ whole genome shotgun (WGS) entry which is preliminary data.</text>
</comment>
<gene>
    <name evidence="3" type="ORF">J7W16_21350</name>
</gene>
<keyword evidence="1" id="KW-0472">Membrane</keyword>
<organism evidence="3 4">
    <name type="scientific">Halalkalibacter suaedae</name>
    <dbReference type="NCBI Taxonomy" id="2822140"/>
    <lineage>
        <taxon>Bacteria</taxon>
        <taxon>Bacillati</taxon>
        <taxon>Bacillota</taxon>
        <taxon>Bacilli</taxon>
        <taxon>Bacillales</taxon>
        <taxon>Bacillaceae</taxon>
        <taxon>Halalkalibacter</taxon>
    </lineage>
</organism>
<dbReference type="AlphaFoldDB" id="A0A940WVM4"/>
<evidence type="ECO:0008006" key="5">
    <source>
        <dbReference type="Google" id="ProtNLM"/>
    </source>
</evidence>
<keyword evidence="1" id="KW-1133">Transmembrane helix</keyword>
<name>A0A940WVM4_9BACI</name>
<feature type="transmembrane region" description="Helical" evidence="1">
    <location>
        <begin position="213"/>
        <end position="235"/>
    </location>
</feature>